<dbReference type="Pfam" id="PF01753">
    <property type="entry name" value="zf-MYND"/>
    <property type="match status" value="1"/>
</dbReference>
<reference evidence="5 6" key="1">
    <citation type="journal article" date="2016" name="Genome Announc.">
        <title>Draft Whole-Genome Sequence of Trichoderma gamsii T6085, a Promising Biocontrol Agent of Fusarium Head Blight on Wheat.</title>
        <authorList>
            <person name="Baroncelli R."/>
            <person name="Zapparata A."/>
            <person name="Piaggeschi G."/>
            <person name="Sarrocco S."/>
            <person name="Vannacci G."/>
        </authorList>
    </citation>
    <scope>NUCLEOTIDE SEQUENCE [LARGE SCALE GENOMIC DNA]</scope>
    <source>
        <strain evidence="5 6">T6085</strain>
    </source>
</reference>
<dbReference type="SUPFAM" id="SSF144232">
    <property type="entry name" value="HIT/MYND zinc finger-like"/>
    <property type="match status" value="1"/>
</dbReference>
<accession>A0A2P4ZXZ7</accession>
<organism evidence="5 6">
    <name type="scientific">Trichoderma gamsii</name>
    <dbReference type="NCBI Taxonomy" id="398673"/>
    <lineage>
        <taxon>Eukaryota</taxon>
        <taxon>Fungi</taxon>
        <taxon>Dikarya</taxon>
        <taxon>Ascomycota</taxon>
        <taxon>Pezizomycotina</taxon>
        <taxon>Sordariomycetes</taxon>
        <taxon>Hypocreomycetidae</taxon>
        <taxon>Hypocreales</taxon>
        <taxon>Hypocreaceae</taxon>
        <taxon>Trichoderma</taxon>
    </lineage>
</organism>
<proteinExistence type="predicted"/>
<keyword evidence="2" id="KW-0863">Zinc-finger</keyword>
<evidence type="ECO:0000259" key="4">
    <source>
        <dbReference type="Pfam" id="PF01753"/>
    </source>
</evidence>
<protein>
    <recommendedName>
        <fullName evidence="4">MYND-type domain-containing protein</fullName>
    </recommendedName>
</protein>
<dbReference type="AlphaFoldDB" id="A0A2P4ZXZ7"/>
<dbReference type="STRING" id="398673.A0A2P4ZXZ7"/>
<keyword evidence="6" id="KW-1185">Reference proteome</keyword>
<dbReference type="InterPro" id="IPR002893">
    <property type="entry name" value="Znf_MYND"/>
</dbReference>
<sequence length="308" mass="35240">MVSQTLGVCATCDKPATMRCAGCKDAPDYLPGDALDTFYCDRDCQIKTRETHKNRCRNLSRRIALHRAAKILKTALLAYREMVYDLNLTHIESKDGILRLHQMPKTRPMRCVFPGHLTNNIEHKEAALLVNQCTTAMVLLGRLTRKLLSGVPSTFEIVDLEVGKPRFPAKLYPAPESSGVPHTVIIVGRLFVGETWIIDTTGCQYGFKEVLVPFKRYLEDHQCRMLGERTTYDATETKDLDYYAELPFMNTALQKEDRKIERRARLHFAKFVDGQIAPDILQGPSKVFEEKRLFLESDLKLHMQSYNK</sequence>
<dbReference type="RefSeq" id="XP_024406363.1">
    <property type="nucleotide sequence ID" value="XM_024548960.1"/>
</dbReference>
<comment type="caution">
    <text evidence="5">The sequence shown here is derived from an EMBL/GenBank/DDBJ whole genome shotgun (WGS) entry which is preliminary data.</text>
</comment>
<keyword evidence="3" id="KW-0862">Zinc</keyword>
<dbReference type="EMBL" id="JPDN02000005">
    <property type="protein sequence ID" value="PON29164.1"/>
    <property type="molecule type" value="Genomic_DNA"/>
</dbReference>
<keyword evidence="1" id="KW-0479">Metal-binding</keyword>
<dbReference type="GeneID" id="36347397"/>
<gene>
    <name evidence="5" type="ORF">TGAM01_v202272</name>
</gene>
<dbReference type="Gene3D" id="6.10.140.2220">
    <property type="match status" value="1"/>
</dbReference>
<evidence type="ECO:0000256" key="2">
    <source>
        <dbReference type="ARBA" id="ARBA00022771"/>
    </source>
</evidence>
<name>A0A2P4ZXZ7_9HYPO</name>
<evidence type="ECO:0000256" key="3">
    <source>
        <dbReference type="ARBA" id="ARBA00022833"/>
    </source>
</evidence>
<evidence type="ECO:0000256" key="1">
    <source>
        <dbReference type="ARBA" id="ARBA00022723"/>
    </source>
</evidence>
<dbReference type="GO" id="GO:0008270">
    <property type="term" value="F:zinc ion binding"/>
    <property type="evidence" value="ECO:0007669"/>
    <property type="project" value="UniProtKB-KW"/>
</dbReference>
<dbReference type="Proteomes" id="UP000054821">
    <property type="component" value="Unassembled WGS sequence"/>
</dbReference>
<feature type="domain" description="MYND-type" evidence="4">
    <location>
        <begin position="9"/>
        <end position="56"/>
    </location>
</feature>
<evidence type="ECO:0000313" key="5">
    <source>
        <dbReference type="EMBL" id="PON29164.1"/>
    </source>
</evidence>
<evidence type="ECO:0000313" key="6">
    <source>
        <dbReference type="Proteomes" id="UP000054821"/>
    </source>
</evidence>